<evidence type="ECO:0000256" key="1">
    <source>
        <dbReference type="SAM" id="Phobius"/>
    </source>
</evidence>
<feature type="transmembrane region" description="Helical" evidence="1">
    <location>
        <begin position="23"/>
        <end position="44"/>
    </location>
</feature>
<keyword evidence="1" id="KW-0812">Transmembrane</keyword>
<evidence type="ECO:0000313" key="2">
    <source>
        <dbReference type="Proteomes" id="UP000095283"/>
    </source>
</evidence>
<dbReference type="AlphaFoldDB" id="A0A1I7X4U5"/>
<name>A0A1I7X4U5_HETBA</name>
<keyword evidence="1" id="KW-1133">Transmembrane helix</keyword>
<evidence type="ECO:0000313" key="3">
    <source>
        <dbReference type="WBParaSite" id="Hba_12407"/>
    </source>
</evidence>
<protein>
    <submittedName>
        <fullName evidence="3">Serpentine receptor class gamma</fullName>
    </submittedName>
</protein>
<accession>A0A1I7X4U5</accession>
<reference evidence="3" key="1">
    <citation type="submission" date="2016-11" db="UniProtKB">
        <authorList>
            <consortium name="WormBaseParasite"/>
        </authorList>
    </citation>
    <scope>IDENTIFICATION</scope>
</reference>
<keyword evidence="2" id="KW-1185">Reference proteome</keyword>
<proteinExistence type="predicted"/>
<feature type="transmembrane region" description="Helical" evidence="1">
    <location>
        <begin position="115"/>
        <end position="133"/>
    </location>
</feature>
<dbReference type="WBParaSite" id="Hba_12407">
    <property type="protein sequence ID" value="Hba_12407"/>
    <property type="gene ID" value="Hba_12407"/>
</dbReference>
<organism evidence="2 3">
    <name type="scientific">Heterorhabditis bacteriophora</name>
    <name type="common">Entomopathogenic nematode worm</name>
    <dbReference type="NCBI Taxonomy" id="37862"/>
    <lineage>
        <taxon>Eukaryota</taxon>
        <taxon>Metazoa</taxon>
        <taxon>Ecdysozoa</taxon>
        <taxon>Nematoda</taxon>
        <taxon>Chromadorea</taxon>
        <taxon>Rhabditida</taxon>
        <taxon>Rhabditina</taxon>
        <taxon>Rhabditomorpha</taxon>
        <taxon>Strongyloidea</taxon>
        <taxon>Heterorhabditidae</taxon>
        <taxon>Heterorhabditis</taxon>
    </lineage>
</organism>
<keyword evidence="1" id="KW-0472">Membrane</keyword>
<feature type="transmembrane region" description="Helical" evidence="1">
    <location>
        <begin position="65"/>
        <end position="86"/>
    </location>
</feature>
<sequence>MSYQECFQNIFVKAGYDLFPPTLVWALGVYLFTAQHFSYVVTSFSKIVALTFKVSFYDQVWSYKVAMFACSVQFIFPLLFVGAFLIDEPSIFYNGNHTEWRNKPLKRDYQEVRSLVLSISSGVTAIALVLAILKRVTIVFHRTTERSLYSSTNGMLIHTVSQGVESANISMHINSKVGIRD</sequence>
<dbReference type="Proteomes" id="UP000095283">
    <property type="component" value="Unplaced"/>
</dbReference>